<keyword evidence="2" id="KW-1185">Reference proteome</keyword>
<comment type="caution">
    <text evidence="1">The sequence shown here is derived from an EMBL/GenBank/DDBJ whole genome shotgun (WGS) entry which is preliminary data.</text>
</comment>
<dbReference type="AlphaFoldDB" id="A0A9W7TK40"/>
<dbReference type="EMBL" id="JAFHDT010000017">
    <property type="protein sequence ID" value="KAI7797439.1"/>
    <property type="molecule type" value="Genomic_DNA"/>
</dbReference>
<dbReference type="Proteomes" id="UP001059041">
    <property type="component" value="Linkage Group LG17"/>
</dbReference>
<dbReference type="OrthoDB" id="10033658at2759"/>
<organism evidence="1 2">
    <name type="scientific">Triplophysa rosa</name>
    <name type="common">Cave loach</name>
    <dbReference type="NCBI Taxonomy" id="992332"/>
    <lineage>
        <taxon>Eukaryota</taxon>
        <taxon>Metazoa</taxon>
        <taxon>Chordata</taxon>
        <taxon>Craniata</taxon>
        <taxon>Vertebrata</taxon>
        <taxon>Euteleostomi</taxon>
        <taxon>Actinopterygii</taxon>
        <taxon>Neopterygii</taxon>
        <taxon>Teleostei</taxon>
        <taxon>Ostariophysi</taxon>
        <taxon>Cypriniformes</taxon>
        <taxon>Nemacheilidae</taxon>
        <taxon>Triplophysa</taxon>
    </lineage>
</organism>
<sequence>MTNQGAELNEAHCLRVLCSHPCCWDTERRCARGILRHTPAPVKRSSPRDEDLPCLSIVNVSEWVGRRRPLYKANAGASLNDVTSFTKQSKDSEMIRRADLSSPRSFSSIPTNEAKKMVKLNTINIGPLIGYSEMPKCPVVMWNPNPHRVPQWLNQNKFQSPNVAIKELICPTFPKPSKVTAEERMNWQVQRRQANLRKRFNHRKWRDQRGRNSTLEGAGTPQLTEDRWVGIGFNPISRIPPHHISRSLLFQDTGCGSLDQKLPSLTTPHPNHCRSLSPALSLSLRSMKF</sequence>
<name>A0A9W7TK40_TRIRA</name>
<accession>A0A9W7TK40</accession>
<evidence type="ECO:0000313" key="2">
    <source>
        <dbReference type="Proteomes" id="UP001059041"/>
    </source>
</evidence>
<evidence type="ECO:0000313" key="1">
    <source>
        <dbReference type="EMBL" id="KAI7797439.1"/>
    </source>
</evidence>
<protein>
    <submittedName>
        <fullName evidence="1">Uncharacterized protein</fullName>
    </submittedName>
</protein>
<reference evidence="1" key="1">
    <citation type="submission" date="2021-02" db="EMBL/GenBank/DDBJ databases">
        <title>Comparative genomics reveals that relaxation of natural selection precedes convergent phenotypic evolution of cavefish.</title>
        <authorList>
            <person name="Peng Z."/>
        </authorList>
    </citation>
    <scope>NUCLEOTIDE SEQUENCE</scope>
    <source>
        <tissue evidence="1">Muscle</tissue>
    </source>
</reference>
<gene>
    <name evidence="1" type="ORF">IRJ41_005644</name>
</gene>
<dbReference type="InterPro" id="IPR029134">
    <property type="entry name" value="DUF4647"/>
</dbReference>
<proteinExistence type="predicted"/>
<dbReference type="Pfam" id="PF15504">
    <property type="entry name" value="DUF4647"/>
    <property type="match status" value="1"/>
</dbReference>